<protein>
    <submittedName>
        <fullName evidence="5">Ras gtpase-activating protein</fullName>
    </submittedName>
</protein>
<evidence type="ECO:0000256" key="2">
    <source>
        <dbReference type="SAM" id="Coils"/>
    </source>
</evidence>
<evidence type="ECO:0000313" key="5">
    <source>
        <dbReference type="EMBL" id="KAJ6229323.1"/>
    </source>
</evidence>
<dbReference type="Proteomes" id="UP001150062">
    <property type="component" value="Unassembled WGS sequence"/>
</dbReference>
<evidence type="ECO:0000256" key="3">
    <source>
        <dbReference type="SAM" id="MobiDB-lite"/>
    </source>
</evidence>
<dbReference type="PANTHER" id="PTHR10194:SF60">
    <property type="entry name" value="RAS GTPASE-ACTIVATING PROTEIN RASKOL"/>
    <property type="match status" value="1"/>
</dbReference>
<proteinExistence type="predicted"/>
<sequence>MSNNNTITFLNKHIFGSAKVYRSICLELLENKELVVALSVTADSRDFESIANSLLGVGLTTNSVLQFINILIKNEFYRLYQKGTILRTNSINTYLCTVYTRYICMDYLRFHLGGVIHGLLSDTSLDFEVDSYMIENRKYFNKSTDNSSKILESNQISLISCCQIIFEKILFTKNELPDEIKIICHYIADCAKVYKINRVANLIGGYIFLRFFNSILINPKRYGLLPKESKETKESRRNMILVTKLLQNLSNGLYFSNIEYLKYFNNWIKENLERMKGYLMNVSKEGGESLNSKLKFQELKEFNDKYKKIEIVTNNKSNISEEMEREKEKEIEKEKDKDKEILNDEKENIEKRRNEKDKKVKRKVEEGLKGEKKKENKTKDGIGKKKKFKKESGKQENDKDKKEKKQREGEVVKEGRGKEQNESKITKEKTKRQRREILEFDIHSIDIGDLLLLHRFFLNLKEPILQVLKKPKGEIHNILIHKKKYEKFFEMLEEIGPPIQHLQGDMDKLLLLSQDIFEAKDKGNYFMMMGSKYNNKTIQLVYVNFREIALLDFNNIDAIIKEIIGVIAEIGENKFTLLFDLSHLNVLFNLQDSIRIILKKLKSKIKKNVLNQIHDLIFWYPTPFCKIVERQLIPNLSQNLRKKIKIYHGYHQLFQISQKNRIINDIPLLSFKMCPNIYQINLINVLFENEKELEKEKGQHYIKFSNFRILIIHRKNQNIVKKLNLSNIQKIEIFEDLQEIKIYSFKLLHKNDKQVNRNKKIIINDNKKNQVIEKQKEKRKLSINDKMKFKMKNFLKNINDTLNPNEHKNNNEIVNMMGEGNRDVNKGEGEEIEIEIEKEKEKENEIFNDEKENEKNKRKEIEEMHFKFDEKFERYFFLKDLLNHGFFYDLIYSEKNEKNIKFEKKEMCEISSEEYITHIKKITNLLEISEKGIIESVNYELDSSKIILGFESLLIVSKNGKIKSEISYGLIEEGFEIKNLQRKTVALLFRRINEESLIQVQTERILDLKSNFEKMVNLYWGKQFPDRKNLQWGTLFSQY</sequence>
<gene>
    <name evidence="5" type="ORF">M0813_07941</name>
</gene>
<dbReference type="InterPro" id="IPR008936">
    <property type="entry name" value="Rho_GTPase_activation_prot"/>
</dbReference>
<keyword evidence="1" id="KW-0343">GTPase activation</keyword>
<comment type="caution">
    <text evidence="5">The sequence shown here is derived from an EMBL/GenBank/DDBJ whole genome shotgun (WGS) entry which is preliminary data.</text>
</comment>
<feature type="region of interest" description="Disordered" evidence="3">
    <location>
        <begin position="353"/>
        <end position="430"/>
    </location>
</feature>
<evidence type="ECO:0000313" key="6">
    <source>
        <dbReference type="Proteomes" id="UP001150062"/>
    </source>
</evidence>
<name>A0ABQ8XCI2_9EUKA</name>
<dbReference type="InterPro" id="IPR039360">
    <property type="entry name" value="Ras_GTPase"/>
</dbReference>
<organism evidence="5 6">
    <name type="scientific">Anaeramoeba flamelloides</name>
    <dbReference type="NCBI Taxonomy" id="1746091"/>
    <lineage>
        <taxon>Eukaryota</taxon>
        <taxon>Metamonada</taxon>
        <taxon>Anaeramoebidae</taxon>
        <taxon>Anaeramoeba</taxon>
    </lineage>
</organism>
<dbReference type="SUPFAM" id="SSF48350">
    <property type="entry name" value="GTPase activation domain, GAP"/>
    <property type="match status" value="1"/>
</dbReference>
<dbReference type="Gene3D" id="1.10.506.10">
    <property type="entry name" value="GTPase Activation - p120gap, domain 1"/>
    <property type="match status" value="1"/>
</dbReference>
<dbReference type="PROSITE" id="PS50018">
    <property type="entry name" value="RAS_GTPASE_ACTIV_2"/>
    <property type="match status" value="1"/>
</dbReference>
<dbReference type="SMART" id="SM00323">
    <property type="entry name" value="RasGAP"/>
    <property type="match status" value="1"/>
</dbReference>
<dbReference type="EMBL" id="JAOAOG010000322">
    <property type="protein sequence ID" value="KAJ6229323.1"/>
    <property type="molecule type" value="Genomic_DNA"/>
</dbReference>
<keyword evidence="6" id="KW-1185">Reference proteome</keyword>
<feature type="compositionally biased region" description="Basic and acidic residues" evidence="3">
    <location>
        <begin position="353"/>
        <end position="383"/>
    </location>
</feature>
<dbReference type="PANTHER" id="PTHR10194">
    <property type="entry name" value="RAS GTPASE-ACTIVATING PROTEINS"/>
    <property type="match status" value="1"/>
</dbReference>
<evidence type="ECO:0000259" key="4">
    <source>
        <dbReference type="PROSITE" id="PS50018"/>
    </source>
</evidence>
<dbReference type="InterPro" id="IPR001936">
    <property type="entry name" value="RasGAP_dom"/>
</dbReference>
<reference evidence="5" key="1">
    <citation type="submission" date="2022-08" db="EMBL/GenBank/DDBJ databases">
        <title>Novel sulfate-reducing endosymbionts in the free-living metamonad Anaeramoeba.</title>
        <authorList>
            <person name="Jerlstrom-Hultqvist J."/>
            <person name="Cepicka I."/>
            <person name="Gallot-Lavallee L."/>
            <person name="Salas-Leiva D."/>
            <person name="Curtis B.A."/>
            <person name="Zahonova K."/>
            <person name="Pipaliya S."/>
            <person name="Dacks J."/>
            <person name="Roger A.J."/>
        </authorList>
    </citation>
    <scope>NUCLEOTIDE SEQUENCE</scope>
    <source>
        <strain evidence="5">Schooner1</strain>
    </source>
</reference>
<evidence type="ECO:0000256" key="1">
    <source>
        <dbReference type="ARBA" id="ARBA00022468"/>
    </source>
</evidence>
<dbReference type="Pfam" id="PF00616">
    <property type="entry name" value="RasGAP"/>
    <property type="match status" value="1"/>
</dbReference>
<feature type="compositionally biased region" description="Basic and acidic residues" evidence="3">
    <location>
        <begin position="390"/>
        <end position="428"/>
    </location>
</feature>
<feature type="coiled-coil region" evidence="2">
    <location>
        <begin position="837"/>
        <end position="864"/>
    </location>
</feature>
<accession>A0ABQ8XCI2</accession>
<feature type="domain" description="Ras-GAP" evidence="4">
    <location>
        <begin position="46"/>
        <end position="251"/>
    </location>
</feature>
<keyword evidence="2" id="KW-0175">Coiled coil</keyword>